<dbReference type="PANTHER" id="PTHR46517:SF1">
    <property type="entry name" value="FRUCTOSE-2,6-BISPHOSPHATASE TIGAR"/>
    <property type="match status" value="1"/>
</dbReference>
<dbReference type="Pfam" id="PF00300">
    <property type="entry name" value="His_Phos_1"/>
    <property type="match status" value="1"/>
</dbReference>
<name>A0AAX4JL64_9TREE</name>
<evidence type="ECO:0000313" key="3">
    <source>
        <dbReference type="EMBL" id="WWC85638.1"/>
    </source>
</evidence>
<feature type="binding site" evidence="2">
    <location>
        <begin position="7"/>
        <end position="14"/>
    </location>
    <ligand>
        <name>substrate</name>
    </ligand>
</feature>
<feature type="binding site" evidence="2">
    <location>
        <position position="57"/>
    </location>
    <ligand>
        <name>substrate</name>
    </ligand>
</feature>
<dbReference type="PANTHER" id="PTHR46517">
    <property type="entry name" value="FRUCTOSE-2,6-BISPHOSPHATASE TIGAR"/>
    <property type="match status" value="1"/>
</dbReference>
<dbReference type="InterPro" id="IPR029033">
    <property type="entry name" value="His_PPase_superfam"/>
</dbReference>
<dbReference type="SUPFAM" id="SSF53254">
    <property type="entry name" value="Phosphoglycerate mutase-like"/>
    <property type="match status" value="1"/>
</dbReference>
<dbReference type="GO" id="GO:0045820">
    <property type="term" value="P:negative regulation of glycolytic process"/>
    <property type="evidence" value="ECO:0007669"/>
    <property type="project" value="TreeGrafter"/>
</dbReference>
<dbReference type="Proteomes" id="UP001355207">
    <property type="component" value="Chromosome 1"/>
</dbReference>
<keyword evidence="1" id="KW-0378">Hydrolase</keyword>
<dbReference type="InterPro" id="IPR013078">
    <property type="entry name" value="His_Pase_superF_clade-1"/>
</dbReference>
<dbReference type="InterPro" id="IPR051695">
    <property type="entry name" value="Phosphoglycerate_Mutase"/>
</dbReference>
<dbReference type="Gene3D" id="3.40.50.1240">
    <property type="entry name" value="Phosphoglycerate mutase-like"/>
    <property type="match status" value="1"/>
</dbReference>
<reference evidence="3 4" key="1">
    <citation type="submission" date="2024-01" db="EMBL/GenBank/DDBJ databases">
        <title>Comparative genomics of Cryptococcus and Kwoniella reveals pathogenesis evolution and contrasting modes of karyotype evolution via chromosome fusion or intercentromeric recombination.</title>
        <authorList>
            <person name="Coelho M.A."/>
            <person name="David-Palma M."/>
            <person name="Shea T."/>
            <person name="Bowers K."/>
            <person name="McGinley-Smith S."/>
            <person name="Mohammad A.W."/>
            <person name="Gnirke A."/>
            <person name="Yurkov A.M."/>
            <person name="Nowrousian M."/>
            <person name="Sun S."/>
            <person name="Cuomo C.A."/>
            <person name="Heitman J."/>
        </authorList>
    </citation>
    <scope>NUCLEOTIDE SEQUENCE [LARGE SCALE GENOMIC DNA]</scope>
    <source>
        <strain evidence="3 4">CBS 6074</strain>
    </source>
</reference>
<evidence type="ECO:0008006" key="5">
    <source>
        <dbReference type="Google" id="ProtNLM"/>
    </source>
</evidence>
<dbReference type="GO" id="GO:0043456">
    <property type="term" value="P:regulation of pentose-phosphate shunt"/>
    <property type="evidence" value="ECO:0007669"/>
    <property type="project" value="TreeGrafter"/>
</dbReference>
<dbReference type="EMBL" id="CP144098">
    <property type="protein sequence ID" value="WWC85638.1"/>
    <property type="molecule type" value="Genomic_DNA"/>
</dbReference>
<organism evidence="3 4">
    <name type="scientific">Kwoniella dendrophila CBS 6074</name>
    <dbReference type="NCBI Taxonomy" id="1295534"/>
    <lineage>
        <taxon>Eukaryota</taxon>
        <taxon>Fungi</taxon>
        <taxon>Dikarya</taxon>
        <taxon>Basidiomycota</taxon>
        <taxon>Agaricomycotina</taxon>
        <taxon>Tremellomycetes</taxon>
        <taxon>Tremellales</taxon>
        <taxon>Cryptococcaceae</taxon>
        <taxon>Kwoniella</taxon>
    </lineage>
</organism>
<dbReference type="SMART" id="SM00855">
    <property type="entry name" value="PGAM"/>
    <property type="match status" value="1"/>
</dbReference>
<dbReference type="GO" id="GO:0004331">
    <property type="term" value="F:fructose-2,6-bisphosphate 2-phosphatase activity"/>
    <property type="evidence" value="ECO:0007669"/>
    <property type="project" value="TreeGrafter"/>
</dbReference>
<protein>
    <recommendedName>
        <fullName evidence="5">Phosphoglycerate mutase</fullName>
    </recommendedName>
</protein>
<keyword evidence="4" id="KW-1185">Reference proteome</keyword>
<sequence>MLLYLVRHGQTDLNQENIIQGQLDTPLSDLGEEQAQKLSQWLKLVPFTEAWSSPLKRAEQTAKIICSKQAKCNNKVNTDERLKARNYGELQGKNWEEVKKCDLKQQQGSKGIESEEELSARLHDWLSILIETHTPITSSTSTPITPLLTQSQGQAQPDFNEDNKPILQRALSSIKGLPRPGISRNSSISTRQNQFGKSIVLCVTHQECLSSLIKILTKSNINNDNSNDDDKVSKKSPIDLHVPETISLDNKVGNTSVAILRIWWEDDEVNGGLEPRGRLEAWGSEEHLQDDE</sequence>
<dbReference type="CDD" id="cd07067">
    <property type="entry name" value="HP_PGM_like"/>
    <property type="match status" value="1"/>
</dbReference>
<dbReference type="InterPro" id="IPR001345">
    <property type="entry name" value="PG/BPGM_mutase_AS"/>
</dbReference>
<dbReference type="AlphaFoldDB" id="A0AAX4JL64"/>
<gene>
    <name evidence="3" type="ORF">L201_000504</name>
</gene>
<dbReference type="PROSITE" id="PS00175">
    <property type="entry name" value="PG_MUTASE"/>
    <property type="match status" value="1"/>
</dbReference>
<evidence type="ECO:0000256" key="2">
    <source>
        <dbReference type="PIRSR" id="PIRSR613078-2"/>
    </source>
</evidence>
<dbReference type="GeneID" id="91091176"/>
<proteinExistence type="predicted"/>
<evidence type="ECO:0000256" key="1">
    <source>
        <dbReference type="ARBA" id="ARBA00022801"/>
    </source>
</evidence>
<accession>A0AAX4JL64</accession>
<dbReference type="GO" id="GO:0005829">
    <property type="term" value="C:cytosol"/>
    <property type="evidence" value="ECO:0007669"/>
    <property type="project" value="TreeGrafter"/>
</dbReference>
<evidence type="ECO:0000313" key="4">
    <source>
        <dbReference type="Proteomes" id="UP001355207"/>
    </source>
</evidence>
<dbReference type="RefSeq" id="XP_066072401.1">
    <property type="nucleotide sequence ID" value="XM_066216304.1"/>
</dbReference>